<dbReference type="PANTHER" id="PTHR22799:SF1">
    <property type="entry name" value="C-TYPE LECTIN DOMAIN FAMILY 11 MEMBER A"/>
    <property type="match status" value="1"/>
</dbReference>
<evidence type="ECO:0000256" key="4">
    <source>
        <dbReference type="ARBA" id="ARBA00022734"/>
    </source>
</evidence>
<dbReference type="SUPFAM" id="SSF56436">
    <property type="entry name" value="C-type lectin-like"/>
    <property type="match status" value="1"/>
</dbReference>
<dbReference type="CDD" id="cd00037">
    <property type="entry name" value="CLECT"/>
    <property type="match status" value="1"/>
</dbReference>
<dbReference type="InterPro" id="IPR001304">
    <property type="entry name" value="C-type_lectin-like"/>
</dbReference>
<keyword evidence="2" id="KW-0964">Secreted</keyword>
<feature type="chain" id="PRO_5036757627" evidence="5">
    <location>
        <begin position="21"/>
        <end position="263"/>
    </location>
</feature>
<evidence type="ECO:0000256" key="3">
    <source>
        <dbReference type="ARBA" id="ARBA00022729"/>
    </source>
</evidence>
<dbReference type="PANTHER" id="PTHR22799">
    <property type="entry name" value="TETRANECTIN-RELATED"/>
    <property type="match status" value="1"/>
</dbReference>
<evidence type="ECO:0000313" key="8">
    <source>
        <dbReference type="WBParaSite" id="nRc.2.0.1.t29815-RA"/>
    </source>
</evidence>
<dbReference type="GO" id="GO:0005615">
    <property type="term" value="C:extracellular space"/>
    <property type="evidence" value="ECO:0007669"/>
    <property type="project" value="TreeGrafter"/>
</dbReference>
<dbReference type="Pfam" id="PF00059">
    <property type="entry name" value="Lectin_C"/>
    <property type="match status" value="1"/>
</dbReference>
<dbReference type="SMART" id="SM00034">
    <property type="entry name" value="CLECT"/>
    <property type="match status" value="1"/>
</dbReference>
<feature type="signal peptide" evidence="5">
    <location>
        <begin position="1"/>
        <end position="20"/>
    </location>
</feature>
<evidence type="ECO:0000256" key="2">
    <source>
        <dbReference type="ARBA" id="ARBA00022525"/>
    </source>
</evidence>
<keyword evidence="3 5" id="KW-0732">Signal</keyword>
<keyword evidence="7" id="KW-1185">Reference proteome</keyword>
<evidence type="ECO:0000256" key="5">
    <source>
        <dbReference type="SAM" id="SignalP"/>
    </source>
</evidence>
<evidence type="ECO:0000256" key="1">
    <source>
        <dbReference type="ARBA" id="ARBA00004613"/>
    </source>
</evidence>
<comment type="subcellular location">
    <subcellularLocation>
        <location evidence="1">Secreted</location>
    </subcellularLocation>
</comment>
<accession>A0A915JTY5</accession>
<dbReference type="WBParaSite" id="nRc.2.0.1.t29815-RA">
    <property type="protein sequence ID" value="nRc.2.0.1.t29815-RA"/>
    <property type="gene ID" value="nRc.2.0.1.g29815"/>
</dbReference>
<dbReference type="Gene3D" id="3.10.100.10">
    <property type="entry name" value="Mannose-Binding Protein A, subunit A"/>
    <property type="match status" value="1"/>
</dbReference>
<sequence length="263" mass="29437">MKARLLTSLILSSVVQSSSALSGSSDCSACKNVVDTFLYGMAQTRKAHFGGGNTAWEEERLGKYQNSEVRYHDIADYVCKTYESLKLEKDDERKCHDFMADNEEDLETWYFHKQNQAPDLKLWFCIEKTKSPCLSGWSSYMGRCYSTINSLMTFDEASSACSAKGSGARLLTIDQQEQFYYAATLANQMSSNVWLGLKFDSSQGSFKWVTGQTLGPTDYQAWGYGQPKSQTMQKCVAVVGVKGFVWETSDCTKRLKVVCSFGG</sequence>
<dbReference type="InterPro" id="IPR051663">
    <property type="entry name" value="CLec_Tetranectin-domain"/>
</dbReference>
<proteinExistence type="predicted"/>
<dbReference type="InterPro" id="IPR016187">
    <property type="entry name" value="CTDL_fold"/>
</dbReference>
<evidence type="ECO:0000259" key="6">
    <source>
        <dbReference type="PROSITE" id="PS50041"/>
    </source>
</evidence>
<reference evidence="8" key="1">
    <citation type="submission" date="2022-11" db="UniProtKB">
        <authorList>
            <consortium name="WormBaseParasite"/>
        </authorList>
    </citation>
    <scope>IDENTIFICATION</scope>
</reference>
<protein>
    <submittedName>
        <fullName evidence="8">C-type lectin domain-containing protein</fullName>
    </submittedName>
</protein>
<dbReference type="GO" id="GO:0030246">
    <property type="term" value="F:carbohydrate binding"/>
    <property type="evidence" value="ECO:0007669"/>
    <property type="project" value="UniProtKB-KW"/>
</dbReference>
<dbReference type="OMA" id="NDWICER"/>
<dbReference type="GO" id="GO:0008083">
    <property type="term" value="F:growth factor activity"/>
    <property type="evidence" value="ECO:0007669"/>
    <property type="project" value="TreeGrafter"/>
</dbReference>
<keyword evidence="4" id="KW-0430">Lectin</keyword>
<dbReference type="Proteomes" id="UP000887565">
    <property type="component" value="Unplaced"/>
</dbReference>
<dbReference type="InterPro" id="IPR016186">
    <property type="entry name" value="C-type_lectin-like/link_sf"/>
</dbReference>
<feature type="domain" description="C-type lectin" evidence="6">
    <location>
        <begin position="140"/>
        <end position="260"/>
    </location>
</feature>
<evidence type="ECO:0000313" key="7">
    <source>
        <dbReference type="Proteomes" id="UP000887565"/>
    </source>
</evidence>
<organism evidence="7 8">
    <name type="scientific">Romanomermis culicivorax</name>
    <name type="common">Nematode worm</name>
    <dbReference type="NCBI Taxonomy" id="13658"/>
    <lineage>
        <taxon>Eukaryota</taxon>
        <taxon>Metazoa</taxon>
        <taxon>Ecdysozoa</taxon>
        <taxon>Nematoda</taxon>
        <taxon>Enoplea</taxon>
        <taxon>Dorylaimia</taxon>
        <taxon>Mermithida</taxon>
        <taxon>Mermithoidea</taxon>
        <taxon>Mermithidae</taxon>
        <taxon>Romanomermis</taxon>
    </lineage>
</organism>
<dbReference type="AlphaFoldDB" id="A0A915JTY5"/>
<dbReference type="PROSITE" id="PS50041">
    <property type="entry name" value="C_TYPE_LECTIN_2"/>
    <property type="match status" value="1"/>
</dbReference>
<name>A0A915JTY5_ROMCU</name>